<dbReference type="PANTHER" id="PTHR43840:SF15">
    <property type="entry name" value="MITOCHONDRIAL METAL TRANSPORTER 1-RELATED"/>
    <property type="match status" value="1"/>
</dbReference>
<feature type="transmembrane region" description="Helical" evidence="7">
    <location>
        <begin position="120"/>
        <end position="138"/>
    </location>
</feature>
<keyword evidence="6 7" id="KW-0472">Membrane</keyword>
<evidence type="ECO:0000259" key="8">
    <source>
        <dbReference type="Pfam" id="PF01545"/>
    </source>
</evidence>
<dbReference type="Proteomes" id="UP001165444">
    <property type="component" value="Unassembled WGS sequence"/>
</dbReference>
<evidence type="ECO:0000256" key="1">
    <source>
        <dbReference type="ARBA" id="ARBA00004141"/>
    </source>
</evidence>
<feature type="domain" description="Cation efflux protein cytoplasmic" evidence="9">
    <location>
        <begin position="215"/>
        <end position="292"/>
    </location>
</feature>
<feature type="domain" description="Cation efflux protein transmembrane" evidence="8">
    <location>
        <begin position="18"/>
        <end position="209"/>
    </location>
</feature>
<feature type="transmembrane region" description="Helical" evidence="7">
    <location>
        <begin position="17"/>
        <end position="36"/>
    </location>
</feature>
<dbReference type="Pfam" id="PF01545">
    <property type="entry name" value="Cation_efflux"/>
    <property type="match status" value="1"/>
</dbReference>
<evidence type="ECO:0000256" key="7">
    <source>
        <dbReference type="SAM" id="Phobius"/>
    </source>
</evidence>
<comment type="similarity">
    <text evidence="2">Belongs to the cation diffusion facilitator (CDF) transporter (TC 2.A.4) family.</text>
</comment>
<dbReference type="SUPFAM" id="SSF160240">
    <property type="entry name" value="Cation efflux protein cytoplasmic domain-like"/>
    <property type="match status" value="1"/>
</dbReference>
<proteinExistence type="inferred from homology"/>
<organism evidence="10 11">
    <name type="scientific">Parabacteroides faecalis</name>
    <dbReference type="NCBI Taxonomy" id="2924040"/>
    <lineage>
        <taxon>Bacteria</taxon>
        <taxon>Pseudomonadati</taxon>
        <taxon>Bacteroidota</taxon>
        <taxon>Bacteroidia</taxon>
        <taxon>Bacteroidales</taxon>
        <taxon>Tannerellaceae</taxon>
        <taxon>Parabacteroides</taxon>
    </lineage>
</organism>
<keyword evidence="5 7" id="KW-1133">Transmembrane helix</keyword>
<dbReference type="InterPro" id="IPR050291">
    <property type="entry name" value="CDF_Transporter"/>
</dbReference>
<dbReference type="InterPro" id="IPR027470">
    <property type="entry name" value="Cation_efflux_CTD"/>
</dbReference>
<dbReference type="Pfam" id="PF16916">
    <property type="entry name" value="ZT_dimer"/>
    <property type="match status" value="1"/>
</dbReference>
<evidence type="ECO:0000313" key="10">
    <source>
        <dbReference type="EMBL" id="MCJ2380641.1"/>
    </source>
</evidence>
<dbReference type="PANTHER" id="PTHR43840">
    <property type="entry name" value="MITOCHONDRIAL METAL TRANSPORTER 1-RELATED"/>
    <property type="match status" value="1"/>
</dbReference>
<evidence type="ECO:0000256" key="6">
    <source>
        <dbReference type="ARBA" id="ARBA00023136"/>
    </source>
</evidence>
<accession>A0ABT0C1Z1</accession>
<evidence type="ECO:0000313" key="11">
    <source>
        <dbReference type="Proteomes" id="UP001165444"/>
    </source>
</evidence>
<dbReference type="InterPro" id="IPR002524">
    <property type="entry name" value="Cation_efflux"/>
</dbReference>
<gene>
    <name evidence="10" type="ORF">MUN53_08470</name>
</gene>
<dbReference type="SUPFAM" id="SSF161111">
    <property type="entry name" value="Cation efflux protein transmembrane domain-like"/>
    <property type="match status" value="1"/>
</dbReference>
<evidence type="ECO:0000256" key="5">
    <source>
        <dbReference type="ARBA" id="ARBA00022989"/>
    </source>
</evidence>
<reference evidence="10 11" key="1">
    <citation type="submission" date="2022-03" db="EMBL/GenBank/DDBJ databases">
        <title>Parabacteroides sp. nov. isolated from swine feces.</title>
        <authorList>
            <person name="Bak J.E."/>
        </authorList>
    </citation>
    <scope>NUCLEOTIDE SEQUENCE [LARGE SCALE GENOMIC DNA]</scope>
    <source>
        <strain evidence="10 11">AGMB00274</strain>
    </source>
</reference>
<dbReference type="RefSeq" id="WP_243324746.1">
    <property type="nucleotide sequence ID" value="NZ_JAKZMM010000018.1"/>
</dbReference>
<keyword evidence="4 7" id="KW-0812">Transmembrane</keyword>
<dbReference type="NCBIfam" id="TIGR01297">
    <property type="entry name" value="CDF"/>
    <property type="match status" value="1"/>
</dbReference>
<comment type="subcellular location">
    <subcellularLocation>
        <location evidence="1">Membrane</location>
        <topology evidence="1">Multi-pass membrane protein</topology>
    </subcellularLocation>
</comment>
<dbReference type="Gene3D" id="3.30.70.1350">
    <property type="entry name" value="Cation efflux protein, cytoplasmic domain"/>
    <property type="match status" value="1"/>
</dbReference>
<feature type="transmembrane region" description="Helical" evidence="7">
    <location>
        <begin position="48"/>
        <end position="66"/>
    </location>
</feature>
<sequence length="333" mass="37132">MEKQIDEEALKQKVQKYIVTISCLILIGKFIAYYITQSVGVLTDALESIVNVVAGFISLGSLRWSALPKDEHHPFGHGKIELISASIEGILISIAGAMIIYEGIMRLFSPVEVMHLDIGIYIVAFSGLLNYLMGWYSIRIGKRYNSMALIAGGKHLQSDTYSTIGLVAGLVVLYLTQIVWIDSLLALLFGGLIAGTGISILRKTIANLLDAADEQLLNDLVQTLNEKRPPEWIDIHNTRIIKSGSYLYIDCDLTIPWYYTIEEGHQEAAKLQDLLRDKYANKVQLTIHLDPCNIFDKLKCNTCALQHCKYRREAFTEQETISLTSFTGAGGEV</sequence>
<protein>
    <submittedName>
        <fullName evidence="10">Cation diffusion facilitator family transporter</fullName>
    </submittedName>
</protein>
<dbReference type="InterPro" id="IPR027469">
    <property type="entry name" value="Cation_efflux_TMD_sf"/>
</dbReference>
<name>A0ABT0C1Z1_9BACT</name>
<comment type="caution">
    <text evidence="10">The sequence shown here is derived from an EMBL/GenBank/DDBJ whole genome shotgun (WGS) entry which is preliminary data.</text>
</comment>
<keyword evidence="11" id="KW-1185">Reference proteome</keyword>
<dbReference type="Gene3D" id="1.20.1510.10">
    <property type="entry name" value="Cation efflux protein transmembrane domain"/>
    <property type="match status" value="1"/>
</dbReference>
<dbReference type="InterPro" id="IPR058533">
    <property type="entry name" value="Cation_efflux_TM"/>
</dbReference>
<feature type="transmembrane region" description="Helical" evidence="7">
    <location>
        <begin position="87"/>
        <end position="108"/>
    </location>
</feature>
<dbReference type="EMBL" id="JAKZMM010000018">
    <property type="protein sequence ID" value="MCJ2380641.1"/>
    <property type="molecule type" value="Genomic_DNA"/>
</dbReference>
<keyword evidence="3" id="KW-0813">Transport</keyword>
<dbReference type="InterPro" id="IPR036837">
    <property type="entry name" value="Cation_efflux_CTD_sf"/>
</dbReference>
<evidence type="ECO:0000256" key="2">
    <source>
        <dbReference type="ARBA" id="ARBA00008114"/>
    </source>
</evidence>
<feature type="transmembrane region" description="Helical" evidence="7">
    <location>
        <begin position="184"/>
        <end position="201"/>
    </location>
</feature>
<evidence type="ECO:0000259" key="9">
    <source>
        <dbReference type="Pfam" id="PF16916"/>
    </source>
</evidence>
<evidence type="ECO:0000256" key="4">
    <source>
        <dbReference type="ARBA" id="ARBA00022692"/>
    </source>
</evidence>
<evidence type="ECO:0000256" key="3">
    <source>
        <dbReference type="ARBA" id="ARBA00022448"/>
    </source>
</evidence>
<feature type="transmembrane region" description="Helical" evidence="7">
    <location>
        <begin position="159"/>
        <end position="178"/>
    </location>
</feature>